<feature type="non-terminal residue" evidence="1">
    <location>
        <position position="1"/>
    </location>
</feature>
<dbReference type="AlphaFoldDB" id="X1C1P7"/>
<name>X1C1P7_9ZZZZ</name>
<evidence type="ECO:0000313" key="1">
    <source>
        <dbReference type="EMBL" id="GAH02001.1"/>
    </source>
</evidence>
<protein>
    <submittedName>
        <fullName evidence="1">Uncharacterized protein</fullName>
    </submittedName>
</protein>
<organism evidence="1">
    <name type="scientific">marine sediment metagenome</name>
    <dbReference type="NCBI Taxonomy" id="412755"/>
    <lineage>
        <taxon>unclassified sequences</taxon>
        <taxon>metagenomes</taxon>
        <taxon>ecological metagenomes</taxon>
    </lineage>
</organism>
<reference evidence="1" key="1">
    <citation type="journal article" date="2014" name="Front. Microbiol.">
        <title>High frequency of phylogenetically diverse reductive dehalogenase-homologous genes in deep subseafloor sedimentary metagenomes.</title>
        <authorList>
            <person name="Kawai M."/>
            <person name="Futagami T."/>
            <person name="Toyoda A."/>
            <person name="Takaki Y."/>
            <person name="Nishi S."/>
            <person name="Hori S."/>
            <person name="Arai W."/>
            <person name="Tsubouchi T."/>
            <person name="Morono Y."/>
            <person name="Uchiyama I."/>
            <person name="Ito T."/>
            <person name="Fujiyama A."/>
            <person name="Inagaki F."/>
            <person name="Takami H."/>
        </authorList>
    </citation>
    <scope>NUCLEOTIDE SEQUENCE</scope>
    <source>
        <strain evidence="1">Expedition CK06-06</strain>
    </source>
</reference>
<sequence length="256" mass="29256">LSIPQESSKVLFETTLEPAGSVVDKLLRKEEIGEAEIENIRGKINKVSIGEPYYENIISRFTEENKDIPHEIKQMINDYGFHFVSLCCSFLPDNRCKFVWARFGVELNAASKETSKQLEERPIAYDMSPDEILSNIAYKKSISLSPKLKLGLTPVETDVELGKIDTQKEFIIYEPQIFAFGLRSPSIAWEFKSTSEKGIWGNKRNLLLLVKTPKNSRVKGRFVFGAEVEVNIGKLVRIAYKRKKDRIIDKEYDLSA</sequence>
<dbReference type="EMBL" id="BART01025530">
    <property type="protein sequence ID" value="GAH02001.1"/>
    <property type="molecule type" value="Genomic_DNA"/>
</dbReference>
<comment type="caution">
    <text evidence="1">The sequence shown here is derived from an EMBL/GenBank/DDBJ whole genome shotgun (WGS) entry which is preliminary data.</text>
</comment>
<accession>X1C1P7</accession>
<proteinExistence type="predicted"/>
<gene>
    <name evidence="1" type="ORF">S01H4_45796</name>
</gene>